<protein>
    <submittedName>
        <fullName evidence="2">4-methyl-5(B-hydroxyethyl)-thiazole monophosphate biosynthesis</fullName>
    </submittedName>
</protein>
<comment type="caution">
    <text evidence="2">The sequence shown here is derived from an EMBL/GenBank/DDBJ whole genome shotgun (WGS) entry which is preliminary data.</text>
</comment>
<accession>A0ABS4KG44</accession>
<proteinExistence type="predicted"/>
<sequence>MKKILLFLTKGFELIEMSAFVDVFGWNKTFNKIDIDVITCGFNKEIKSTFNVTLTVDKVFHEINPDDYDAMVIPGGFGYFGFYEEAYDERLLNLIRDFDSKKKPIATVCVSALILGKSGILKGKKATTYHLMDGRRQRQLEEFGAIIEGGSVVKDEHIITSWCPSTAPYVALELLETMTSKEYKDYIKEIMGY</sequence>
<dbReference type="InterPro" id="IPR029062">
    <property type="entry name" value="Class_I_gatase-like"/>
</dbReference>
<keyword evidence="3" id="KW-1185">Reference proteome</keyword>
<name>A0ABS4KG44_9FIRM</name>
<dbReference type="Proteomes" id="UP001314903">
    <property type="component" value="Unassembled WGS sequence"/>
</dbReference>
<evidence type="ECO:0000313" key="2">
    <source>
        <dbReference type="EMBL" id="MBP2026755.1"/>
    </source>
</evidence>
<feature type="domain" description="DJ-1/PfpI" evidence="1">
    <location>
        <begin position="2"/>
        <end position="176"/>
    </location>
</feature>
<gene>
    <name evidence="2" type="ORF">J2Z35_000546</name>
</gene>
<dbReference type="InterPro" id="IPR050325">
    <property type="entry name" value="Prot/Nucl_acid_deglycase"/>
</dbReference>
<dbReference type="PANTHER" id="PTHR48094:SF5">
    <property type="entry name" value="PROTEIN DJ-1 HOMOLOG"/>
    <property type="match status" value="1"/>
</dbReference>
<organism evidence="2 3">
    <name type="scientific">Acetoanaerobium pronyense</name>
    <dbReference type="NCBI Taxonomy" id="1482736"/>
    <lineage>
        <taxon>Bacteria</taxon>
        <taxon>Bacillati</taxon>
        <taxon>Bacillota</taxon>
        <taxon>Clostridia</taxon>
        <taxon>Peptostreptococcales</taxon>
        <taxon>Filifactoraceae</taxon>
        <taxon>Acetoanaerobium</taxon>
    </lineage>
</organism>
<dbReference type="Gene3D" id="3.40.50.880">
    <property type="match status" value="1"/>
</dbReference>
<reference evidence="2 3" key="1">
    <citation type="submission" date="2021-03" db="EMBL/GenBank/DDBJ databases">
        <title>Genomic Encyclopedia of Type Strains, Phase IV (KMG-IV): sequencing the most valuable type-strain genomes for metagenomic binning, comparative biology and taxonomic classification.</title>
        <authorList>
            <person name="Goeker M."/>
        </authorList>
    </citation>
    <scope>NUCLEOTIDE SEQUENCE [LARGE SCALE GENOMIC DNA]</scope>
    <source>
        <strain evidence="2 3">DSM 27512</strain>
    </source>
</reference>
<dbReference type="SUPFAM" id="SSF52317">
    <property type="entry name" value="Class I glutamine amidotransferase-like"/>
    <property type="match status" value="1"/>
</dbReference>
<dbReference type="EMBL" id="JAGGLI010000004">
    <property type="protein sequence ID" value="MBP2026755.1"/>
    <property type="molecule type" value="Genomic_DNA"/>
</dbReference>
<evidence type="ECO:0000259" key="1">
    <source>
        <dbReference type="Pfam" id="PF01965"/>
    </source>
</evidence>
<evidence type="ECO:0000313" key="3">
    <source>
        <dbReference type="Proteomes" id="UP001314903"/>
    </source>
</evidence>
<dbReference type="PANTHER" id="PTHR48094">
    <property type="entry name" value="PROTEIN/NUCLEIC ACID DEGLYCASE DJ-1-RELATED"/>
    <property type="match status" value="1"/>
</dbReference>
<dbReference type="InterPro" id="IPR002818">
    <property type="entry name" value="DJ-1/PfpI"/>
</dbReference>
<dbReference type="Pfam" id="PF01965">
    <property type="entry name" value="DJ-1_PfpI"/>
    <property type="match status" value="1"/>
</dbReference>
<dbReference type="CDD" id="cd03135">
    <property type="entry name" value="GATase1_DJ-1"/>
    <property type="match status" value="1"/>
</dbReference>